<proteinExistence type="predicted"/>
<evidence type="ECO:0000313" key="4">
    <source>
        <dbReference type="Proteomes" id="UP000236161"/>
    </source>
</evidence>
<organism evidence="3 4">
    <name type="scientific">Apostasia shenzhenica</name>
    <dbReference type="NCBI Taxonomy" id="1088818"/>
    <lineage>
        <taxon>Eukaryota</taxon>
        <taxon>Viridiplantae</taxon>
        <taxon>Streptophyta</taxon>
        <taxon>Embryophyta</taxon>
        <taxon>Tracheophyta</taxon>
        <taxon>Spermatophyta</taxon>
        <taxon>Magnoliopsida</taxon>
        <taxon>Liliopsida</taxon>
        <taxon>Asparagales</taxon>
        <taxon>Orchidaceae</taxon>
        <taxon>Apostasioideae</taxon>
        <taxon>Apostasia</taxon>
    </lineage>
</organism>
<feature type="compositionally biased region" description="Polar residues" evidence="1">
    <location>
        <begin position="419"/>
        <end position="432"/>
    </location>
</feature>
<gene>
    <name evidence="3" type="primary">SMG7</name>
    <name evidence="3" type="ORF">AXF42_Ash001272</name>
</gene>
<dbReference type="EMBL" id="KZ451950">
    <property type="protein sequence ID" value="PKA59179.1"/>
    <property type="molecule type" value="Genomic_DNA"/>
</dbReference>
<dbReference type="GO" id="GO:0042162">
    <property type="term" value="F:telomeric DNA binding"/>
    <property type="evidence" value="ECO:0007669"/>
    <property type="project" value="TreeGrafter"/>
</dbReference>
<dbReference type="Proteomes" id="UP000236161">
    <property type="component" value="Unassembled WGS sequence"/>
</dbReference>
<protein>
    <submittedName>
        <fullName evidence="3">Protein SMG7</fullName>
    </submittedName>
</protein>
<feature type="chain" id="PRO_5014155490" evidence="2">
    <location>
        <begin position="17"/>
        <end position="482"/>
    </location>
</feature>
<dbReference type="OrthoDB" id="69928at2759"/>
<dbReference type="PANTHER" id="PTHR15696">
    <property type="entry name" value="SMG-7 SUPPRESSOR WITH MORPHOLOGICAL EFFECT ON GENITALIA PROTEIN 7"/>
    <property type="match status" value="1"/>
</dbReference>
<keyword evidence="4" id="KW-1185">Reference proteome</keyword>
<dbReference type="InterPro" id="IPR011990">
    <property type="entry name" value="TPR-like_helical_dom_sf"/>
</dbReference>
<feature type="compositionally biased region" description="Low complexity" evidence="1">
    <location>
        <begin position="472"/>
        <end position="482"/>
    </location>
</feature>
<reference evidence="3 4" key="1">
    <citation type="journal article" date="2017" name="Nature">
        <title>The Apostasia genome and the evolution of orchids.</title>
        <authorList>
            <person name="Zhang G.Q."/>
            <person name="Liu K.W."/>
            <person name="Li Z."/>
            <person name="Lohaus R."/>
            <person name="Hsiao Y.Y."/>
            <person name="Niu S.C."/>
            <person name="Wang J.Y."/>
            <person name="Lin Y.C."/>
            <person name="Xu Q."/>
            <person name="Chen L.J."/>
            <person name="Yoshida K."/>
            <person name="Fujiwara S."/>
            <person name="Wang Z.W."/>
            <person name="Zhang Y.Q."/>
            <person name="Mitsuda N."/>
            <person name="Wang M."/>
            <person name="Liu G.H."/>
            <person name="Pecoraro L."/>
            <person name="Huang H.X."/>
            <person name="Xiao X.J."/>
            <person name="Lin M."/>
            <person name="Wu X.Y."/>
            <person name="Wu W.L."/>
            <person name="Chen Y.Y."/>
            <person name="Chang S.B."/>
            <person name="Sakamoto S."/>
            <person name="Ohme-Takagi M."/>
            <person name="Yagi M."/>
            <person name="Zeng S.J."/>
            <person name="Shen C.Y."/>
            <person name="Yeh C.M."/>
            <person name="Luo Y.B."/>
            <person name="Tsai W.C."/>
            <person name="Van de Peer Y."/>
            <person name="Liu Z.J."/>
        </authorList>
    </citation>
    <scope>NUCLEOTIDE SEQUENCE [LARGE SCALE GENOMIC DNA]</scope>
    <source>
        <strain evidence="4">cv. Shenzhen</strain>
        <tissue evidence="3">Stem</tissue>
    </source>
</reference>
<feature type="region of interest" description="Disordered" evidence="1">
    <location>
        <begin position="419"/>
        <end position="482"/>
    </location>
</feature>
<evidence type="ECO:0000256" key="2">
    <source>
        <dbReference type="SAM" id="SignalP"/>
    </source>
</evidence>
<dbReference type="InterPro" id="IPR045153">
    <property type="entry name" value="Est1/Ebs1-like"/>
</dbReference>
<evidence type="ECO:0000313" key="3">
    <source>
        <dbReference type="EMBL" id="PKA59179.1"/>
    </source>
</evidence>
<dbReference type="GO" id="GO:0070034">
    <property type="term" value="F:telomerase RNA binding"/>
    <property type="evidence" value="ECO:0007669"/>
    <property type="project" value="TreeGrafter"/>
</dbReference>
<keyword evidence="2" id="KW-0732">Signal</keyword>
<dbReference type="PANTHER" id="PTHR15696:SF25">
    <property type="entry name" value="OS08G0305300 PROTEIN"/>
    <property type="match status" value="1"/>
</dbReference>
<name>A0A2I0AUF6_9ASPA</name>
<sequence>MVFIVWLACHPDNAAGFDVDEKQATSRIIFWNQFVAFMNVLLSSDYGHLDNSADETCFSDMSYYDKRETGNRLALCQDFELRGFLPLVQAHSILDFSRKHAAGNDGTSKEMGARVQRIVAMTLMNCVRIDQREIYFDQHLKKFVFGNNPSAIVDNELAGLMNAPEPSFLNNATSVGSLSNLGGQQSVATGFESTTVKPSLYFDGDDEEQIFFKLTLSEKHPHAISSGSTYEAVQPLHVSSAGDLTGVIIPSPFDSVAPHGMVSNVLPWRNLTSLPAISKKNPDGSMNNSAAKEQNFNVDEYSWLDQSCILILSMIVAMDFEIKAMFALPTTSGTMFLNCTYHCQRALAAPFSKQHASSSHANQGSACFSHHESPEAVPRSKGQALFLLTLGPSSGRQSSIGPGLVYVLFFRKTRTKLCNPSPTNTSEQSSSKEGGIEHPGSTDQKRRTRPRKSRILPLSPLVKQELENKKNSLSPSFSLSLL</sequence>
<feature type="signal peptide" evidence="2">
    <location>
        <begin position="1"/>
        <end position="16"/>
    </location>
</feature>
<dbReference type="SUPFAM" id="SSF48452">
    <property type="entry name" value="TPR-like"/>
    <property type="match status" value="1"/>
</dbReference>
<dbReference type="GO" id="GO:0005697">
    <property type="term" value="C:telomerase holoenzyme complex"/>
    <property type="evidence" value="ECO:0007669"/>
    <property type="project" value="TreeGrafter"/>
</dbReference>
<evidence type="ECO:0000256" key="1">
    <source>
        <dbReference type="SAM" id="MobiDB-lite"/>
    </source>
</evidence>
<dbReference type="AlphaFoldDB" id="A0A2I0AUF6"/>
<accession>A0A2I0AUF6</accession>
<dbReference type="GO" id="GO:0000184">
    <property type="term" value="P:nuclear-transcribed mRNA catabolic process, nonsense-mediated decay"/>
    <property type="evidence" value="ECO:0007669"/>
    <property type="project" value="TreeGrafter"/>
</dbReference>
<dbReference type="STRING" id="1088818.A0A2I0AUF6"/>